<dbReference type="Proteomes" id="UP000271573">
    <property type="component" value="Chromosome"/>
</dbReference>
<proteinExistence type="predicted"/>
<dbReference type="KEGG" id="nbe:Back2_14570"/>
<evidence type="ECO:0000259" key="2">
    <source>
        <dbReference type="Pfam" id="PF10708"/>
    </source>
</evidence>
<dbReference type="InterPro" id="IPR018929">
    <property type="entry name" value="DUF2510"/>
</dbReference>
<name>A0A3G9IDX5_9ACTN</name>
<keyword evidence="4" id="KW-1185">Reference proteome</keyword>
<dbReference type="AlphaFoldDB" id="A0A3G9IDX5"/>
<accession>A0A3G9IDX5</accession>
<organism evidence="3 4">
    <name type="scientific">Nocardioides baekrokdamisoli</name>
    <dbReference type="NCBI Taxonomy" id="1804624"/>
    <lineage>
        <taxon>Bacteria</taxon>
        <taxon>Bacillati</taxon>
        <taxon>Actinomycetota</taxon>
        <taxon>Actinomycetes</taxon>
        <taxon>Propionibacteriales</taxon>
        <taxon>Nocardioidaceae</taxon>
        <taxon>Nocardioides</taxon>
    </lineage>
</organism>
<gene>
    <name evidence="3" type="ORF">Back2_14570</name>
</gene>
<dbReference type="RefSeq" id="WP_125568134.1">
    <property type="nucleotide sequence ID" value="NZ_AP019307.1"/>
</dbReference>
<sequence length="179" mass="19139">MSNPPAGWYPNPDLGNASSHRFWDGSHWTEHVHLIPARRRWKRVVLWMAIAIVASPVVLFVAFMVIGIGVAAVTGDNCAFDPPPGDVSTMTLVNDTRGPVEFVECDNATCSAYNHVDGGGTVAAGQETDWNHENCGREPVGIVDGSGALLGCIILPVDDLPKVTTWRVSHRAPCSGPIG</sequence>
<keyword evidence="1" id="KW-0472">Membrane</keyword>
<dbReference type="OrthoDB" id="5244233at2"/>
<keyword evidence="1" id="KW-1133">Transmembrane helix</keyword>
<feature type="transmembrane region" description="Helical" evidence="1">
    <location>
        <begin position="44"/>
        <end position="73"/>
    </location>
</feature>
<protein>
    <recommendedName>
        <fullName evidence="2">DUF2510 domain-containing protein</fullName>
    </recommendedName>
</protein>
<evidence type="ECO:0000313" key="3">
    <source>
        <dbReference type="EMBL" id="BBH17170.1"/>
    </source>
</evidence>
<dbReference type="EMBL" id="AP019307">
    <property type="protein sequence ID" value="BBH17170.1"/>
    <property type="molecule type" value="Genomic_DNA"/>
</dbReference>
<evidence type="ECO:0000313" key="4">
    <source>
        <dbReference type="Proteomes" id="UP000271573"/>
    </source>
</evidence>
<feature type="domain" description="DUF2510" evidence="2">
    <location>
        <begin position="6"/>
        <end position="38"/>
    </location>
</feature>
<dbReference type="Pfam" id="PF10708">
    <property type="entry name" value="DUF2510"/>
    <property type="match status" value="1"/>
</dbReference>
<evidence type="ECO:0000256" key="1">
    <source>
        <dbReference type="SAM" id="Phobius"/>
    </source>
</evidence>
<reference evidence="3 4" key="1">
    <citation type="submission" date="2018-11" db="EMBL/GenBank/DDBJ databases">
        <title>Complete genome sequence of Nocardioides baekrokdamisoli strain KCTC 39748.</title>
        <authorList>
            <person name="Kang S.W."/>
            <person name="Lee K.C."/>
            <person name="Kim K.K."/>
            <person name="Kim J.S."/>
            <person name="Kim D.S."/>
            <person name="Ko S.H."/>
            <person name="Yang S.H."/>
            <person name="Shin Y.K."/>
            <person name="Lee J.S."/>
        </authorList>
    </citation>
    <scope>NUCLEOTIDE SEQUENCE [LARGE SCALE GENOMIC DNA]</scope>
    <source>
        <strain evidence="3 4">KCTC 39748</strain>
    </source>
</reference>
<keyword evidence="1" id="KW-0812">Transmembrane</keyword>